<dbReference type="Pfam" id="PF18962">
    <property type="entry name" value="Por_Secre_tail"/>
    <property type="match status" value="1"/>
</dbReference>
<evidence type="ECO:0000259" key="3">
    <source>
        <dbReference type="Pfam" id="PF18962"/>
    </source>
</evidence>
<keyword evidence="1 2" id="KW-0732">Signal</keyword>
<feature type="signal peptide" evidence="2">
    <location>
        <begin position="1"/>
        <end position="20"/>
    </location>
</feature>
<dbReference type="Proteomes" id="UP001597467">
    <property type="component" value="Unassembled WGS sequence"/>
</dbReference>
<dbReference type="NCBIfam" id="TIGR04183">
    <property type="entry name" value="Por_Secre_tail"/>
    <property type="match status" value="1"/>
</dbReference>
<evidence type="ECO:0000256" key="1">
    <source>
        <dbReference type="ARBA" id="ARBA00022729"/>
    </source>
</evidence>
<gene>
    <name evidence="4" type="ORF">ACFSSB_08265</name>
</gene>
<evidence type="ECO:0000256" key="2">
    <source>
        <dbReference type="SAM" id="SignalP"/>
    </source>
</evidence>
<organism evidence="4 5">
    <name type="scientific">Lacinutrix gracilariae</name>
    <dbReference type="NCBI Taxonomy" id="1747198"/>
    <lineage>
        <taxon>Bacteria</taxon>
        <taxon>Pseudomonadati</taxon>
        <taxon>Bacteroidota</taxon>
        <taxon>Flavobacteriia</taxon>
        <taxon>Flavobacteriales</taxon>
        <taxon>Flavobacteriaceae</taxon>
        <taxon>Lacinutrix</taxon>
    </lineage>
</organism>
<accession>A0ABW5K241</accession>
<comment type="caution">
    <text evidence="4">The sequence shown here is derived from an EMBL/GenBank/DDBJ whole genome shotgun (WGS) entry which is preliminary data.</text>
</comment>
<protein>
    <submittedName>
        <fullName evidence="4">T9SS type A sorting domain-containing protein</fullName>
    </submittedName>
</protein>
<evidence type="ECO:0000313" key="4">
    <source>
        <dbReference type="EMBL" id="MFD2542310.1"/>
    </source>
</evidence>
<dbReference type="EMBL" id="JBHULM010000011">
    <property type="protein sequence ID" value="MFD2542310.1"/>
    <property type="molecule type" value="Genomic_DNA"/>
</dbReference>
<keyword evidence="5" id="KW-1185">Reference proteome</keyword>
<evidence type="ECO:0000313" key="5">
    <source>
        <dbReference type="Proteomes" id="UP001597467"/>
    </source>
</evidence>
<sequence>MKKTLLFTIAFLGAITLSSAQNSEAMVTDAIDTENFLVGTNKALNDPAIGAITAGTGTVSTNGAYIAISSDSNDPELDGTFVSTDDVQGTLTFTAKTTSANLNTNITLTLRKRKGNSVTGTVDVAGVQVETFSDLTDATTGNSLEYFNVVLTGVELTPTAKTITININSLLRESQTSAGLPTVRFSEISIEKTATLSVDEIHSVNSVSLYPNPVTNSFQITSNRTIQSVALYNITGRLTKTFNAASNYDISDLATGIYLAKIHTDLGSKTLRIVKK</sequence>
<dbReference type="RefSeq" id="WP_379903065.1">
    <property type="nucleotide sequence ID" value="NZ_JBHULM010000011.1"/>
</dbReference>
<feature type="domain" description="Secretion system C-terminal sorting" evidence="3">
    <location>
        <begin position="209"/>
        <end position="270"/>
    </location>
</feature>
<name>A0ABW5K241_9FLAO</name>
<dbReference type="InterPro" id="IPR026444">
    <property type="entry name" value="Secre_tail"/>
</dbReference>
<proteinExistence type="predicted"/>
<feature type="chain" id="PRO_5047305894" evidence="2">
    <location>
        <begin position="21"/>
        <end position="276"/>
    </location>
</feature>
<reference evidence="5" key="1">
    <citation type="journal article" date="2019" name="Int. J. Syst. Evol. Microbiol.">
        <title>The Global Catalogue of Microorganisms (GCM) 10K type strain sequencing project: providing services to taxonomists for standard genome sequencing and annotation.</title>
        <authorList>
            <consortium name="The Broad Institute Genomics Platform"/>
            <consortium name="The Broad Institute Genome Sequencing Center for Infectious Disease"/>
            <person name="Wu L."/>
            <person name="Ma J."/>
        </authorList>
    </citation>
    <scope>NUCLEOTIDE SEQUENCE [LARGE SCALE GENOMIC DNA]</scope>
    <source>
        <strain evidence="5">KCTC 42808</strain>
    </source>
</reference>